<dbReference type="CDD" id="cd09272">
    <property type="entry name" value="RNase_HI_RT_Ty1"/>
    <property type="match status" value="1"/>
</dbReference>
<dbReference type="EMBL" id="QGNW01000072">
    <property type="protein sequence ID" value="RVX02117.1"/>
    <property type="molecule type" value="Genomic_DNA"/>
</dbReference>
<dbReference type="PANTHER" id="PTHR11439:SF467">
    <property type="entry name" value="INTEGRASE CATALYTIC DOMAIN-CONTAINING PROTEIN"/>
    <property type="match status" value="1"/>
</dbReference>
<protein>
    <submittedName>
        <fullName evidence="2">Retrovirus-related Pol polyprotein from transposon RE1</fullName>
    </submittedName>
</protein>
<evidence type="ECO:0000313" key="3">
    <source>
        <dbReference type="Proteomes" id="UP000288805"/>
    </source>
</evidence>
<comment type="caution">
    <text evidence="2">The sequence shown here is derived from an EMBL/GenBank/DDBJ whole genome shotgun (WGS) entry which is preliminary data.</text>
</comment>
<dbReference type="PANTHER" id="PTHR11439">
    <property type="entry name" value="GAG-POL-RELATED RETROTRANSPOSON"/>
    <property type="match status" value="1"/>
</dbReference>
<dbReference type="Proteomes" id="UP000288805">
    <property type="component" value="Unassembled WGS sequence"/>
</dbReference>
<sequence length="239" mass="26049">MNGSNPTPHTSSTSFTIPVLQTMSRTSSHPSMCPATSRPVSLSVPSPPIPASSLPPMTTRSNDLHNRFALKDLGLVKDFLGFEALRTTTGLHLTQSKYTIDLLTRTNMHSAKPVSTPMSTTLKLHVASDPAFSNPTLYRSIISVLQYLTYTRPDMASVGIVHHGLHFTSTSSLHLQVDTYVDWASSIDDRRSTTGYCVFLGTNLLTWSSQLGISLVNTPVIWYDNQGTGALATNPVFHS</sequence>
<reference evidence="2 3" key="1">
    <citation type="journal article" date="2018" name="PLoS Genet.">
        <title>Population sequencing reveals clonal diversity and ancestral inbreeding in the grapevine cultivar Chardonnay.</title>
        <authorList>
            <person name="Roach M.J."/>
            <person name="Johnson D.L."/>
            <person name="Bohlmann J."/>
            <person name="van Vuuren H.J."/>
            <person name="Jones S.J."/>
            <person name="Pretorius I.S."/>
            <person name="Schmidt S.A."/>
            <person name="Borneman A.R."/>
        </authorList>
    </citation>
    <scope>NUCLEOTIDE SEQUENCE [LARGE SCALE GENOMIC DNA]</scope>
    <source>
        <strain evidence="3">cv. Chardonnay</strain>
        <tissue evidence="2">Leaf</tissue>
    </source>
</reference>
<dbReference type="AlphaFoldDB" id="A0A438IZI6"/>
<accession>A0A438IZI6</accession>
<feature type="region of interest" description="Disordered" evidence="1">
    <location>
        <begin position="23"/>
        <end position="56"/>
    </location>
</feature>
<evidence type="ECO:0000313" key="2">
    <source>
        <dbReference type="EMBL" id="RVX02117.1"/>
    </source>
</evidence>
<gene>
    <name evidence="2" type="primary">RE1_1347</name>
    <name evidence="2" type="ORF">CK203_025456</name>
</gene>
<evidence type="ECO:0000256" key="1">
    <source>
        <dbReference type="SAM" id="MobiDB-lite"/>
    </source>
</evidence>
<proteinExistence type="predicted"/>
<name>A0A438IZI6_VITVI</name>
<organism evidence="2 3">
    <name type="scientific">Vitis vinifera</name>
    <name type="common">Grape</name>
    <dbReference type="NCBI Taxonomy" id="29760"/>
    <lineage>
        <taxon>Eukaryota</taxon>
        <taxon>Viridiplantae</taxon>
        <taxon>Streptophyta</taxon>
        <taxon>Embryophyta</taxon>
        <taxon>Tracheophyta</taxon>
        <taxon>Spermatophyta</taxon>
        <taxon>Magnoliopsida</taxon>
        <taxon>eudicotyledons</taxon>
        <taxon>Gunneridae</taxon>
        <taxon>Pentapetalae</taxon>
        <taxon>rosids</taxon>
        <taxon>Vitales</taxon>
        <taxon>Vitaceae</taxon>
        <taxon>Viteae</taxon>
        <taxon>Vitis</taxon>
    </lineage>
</organism>